<dbReference type="InterPro" id="IPR001867">
    <property type="entry name" value="OmpR/PhoB-type_DNA-bd"/>
</dbReference>
<evidence type="ECO:0000313" key="5">
    <source>
        <dbReference type="Proteomes" id="UP001324634"/>
    </source>
</evidence>
<dbReference type="Gene3D" id="1.10.10.10">
    <property type="entry name" value="Winged helix-like DNA-binding domain superfamily/Winged helix DNA-binding domain"/>
    <property type="match status" value="1"/>
</dbReference>
<sequence length="214" mass="23901">MIKVLLATNDSILERMLQVTLTINGLSVNSVADLDGITAQLRKDDYNILLLDRNFSDAGILVRREGFKLPVLALTKAPKASSVKDIEFLADPFDFPSLKLKMNGMLKKRFNLKERIIESGQLKIDVINQLATIKNEVINLGKVEFAILVSLSRKAGSIVTKEKLRSDLEAQGQFFNTAIYHHIKELKRKLKVATGQGLNIKFVTGEGYQLMNEG</sequence>
<evidence type="ECO:0000256" key="1">
    <source>
        <dbReference type="ARBA" id="ARBA00023125"/>
    </source>
</evidence>
<feature type="DNA-binding region" description="OmpR/PhoB-type" evidence="2">
    <location>
        <begin position="114"/>
        <end position="212"/>
    </location>
</feature>
<gene>
    <name evidence="4" type="ORF">SOO65_16730</name>
</gene>
<evidence type="ECO:0000259" key="3">
    <source>
        <dbReference type="PROSITE" id="PS51755"/>
    </source>
</evidence>
<evidence type="ECO:0000256" key="2">
    <source>
        <dbReference type="PROSITE-ProRule" id="PRU01091"/>
    </source>
</evidence>
<evidence type="ECO:0000313" key="4">
    <source>
        <dbReference type="EMBL" id="WPU64342.1"/>
    </source>
</evidence>
<dbReference type="GO" id="GO:0006355">
    <property type="term" value="P:regulation of DNA-templated transcription"/>
    <property type="evidence" value="ECO:0007669"/>
    <property type="project" value="InterPro"/>
</dbReference>
<proteinExistence type="predicted"/>
<keyword evidence="5" id="KW-1185">Reference proteome</keyword>
<dbReference type="Pfam" id="PF00486">
    <property type="entry name" value="Trans_reg_C"/>
    <property type="match status" value="1"/>
</dbReference>
<organism evidence="4 5">
    <name type="scientific">Peredibacter starrii</name>
    <dbReference type="NCBI Taxonomy" id="28202"/>
    <lineage>
        <taxon>Bacteria</taxon>
        <taxon>Pseudomonadati</taxon>
        <taxon>Bdellovibrionota</taxon>
        <taxon>Bacteriovoracia</taxon>
        <taxon>Bacteriovoracales</taxon>
        <taxon>Bacteriovoracaceae</taxon>
        <taxon>Peredibacter</taxon>
    </lineage>
</organism>
<dbReference type="EMBL" id="CP139487">
    <property type="protein sequence ID" value="WPU64342.1"/>
    <property type="molecule type" value="Genomic_DNA"/>
</dbReference>
<dbReference type="SUPFAM" id="SSF52172">
    <property type="entry name" value="CheY-like"/>
    <property type="match status" value="1"/>
</dbReference>
<dbReference type="GO" id="GO:0003677">
    <property type="term" value="F:DNA binding"/>
    <property type="evidence" value="ECO:0007669"/>
    <property type="project" value="UniProtKB-UniRule"/>
</dbReference>
<dbReference type="InterPro" id="IPR036388">
    <property type="entry name" value="WH-like_DNA-bd_sf"/>
</dbReference>
<protein>
    <submittedName>
        <fullName evidence="4">Winged helix-turn-helix domain-containing protein</fullName>
    </submittedName>
</protein>
<dbReference type="Proteomes" id="UP001324634">
    <property type="component" value="Chromosome"/>
</dbReference>
<dbReference type="PROSITE" id="PS51755">
    <property type="entry name" value="OMPR_PHOB"/>
    <property type="match status" value="1"/>
</dbReference>
<dbReference type="RefSeq" id="WP_321392967.1">
    <property type="nucleotide sequence ID" value="NZ_CP139487.1"/>
</dbReference>
<name>A0AAX4HLY0_9BACT</name>
<keyword evidence="1 2" id="KW-0238">DNA-binding</keyword>
<dbReference type="InterPro" id="IPR016032">
    <property type="entry name" value="Sig_transdc_resp-reg_C-effctor"/>
</dbReference>
<reference evidence="4 5" key="1">
    <citation type="submission" date="2023-11" db="EMBL/GenBank/DDBJ databases">
        <title>Peredibacter starrii A3.12.</title>
        <authorList>
            <person name="Mitchell R.J."/>
        </authorList>
    </citation>
    <scope>NUCLEOTIDE SEQUENCE [LARGE SCALE GENOMIC DNA]</scope>
    <source>
        <strain evidence="4 5">A3.12</strain>
    </source>
</reference>
<feature type="domain" description="OmpR/PhoB-type" evidence="3">
    <location>
        <begin position="114"/>
        <end position="212"/>
    </location>
</feature>
<accession>A0AAX4HLY0</accession>
<dbReference type="GO" id="GO:0000160">
    <property type="term" value="P:phosphorelay signal transduction system"/>
    <property type="evidence" value="ECO:0007669"/>
    <property type="project" value="InterPro"/>
</dbReference>
<dbReference type="InterPro" id="IPR011006">
    <property type="entry name" value="CheY-like_superfamily"/>
</dbReference>
<dbReference type="AlphaFoldDB" id="A0AAX4HLY0"/>
<dbReference type="SMART" id="SM00862">
    <property type="entry name" value="Trans_reg_C"/>
    <property type="match status" value="1"/>
</dbReference>
<dbReference type="SUPFAM" id="SSF46894">
    <property type="entry name" value="C-terminal effector domain of the bipartite response regulators"/>
    <property type="match status" value="1"/>
</dbReference>
<dbReference type="KEGG" id="psti:SOO65_16730"/>